<comment type="caution">
    <text evidence="1">The sequence shown here is derived from an EMBL/GenBank/DDBJ whole genome shotgun (WGS) entry which is preliminary data.</text>
</comment>
<dbReference type="EMBL" id="JAAKFY010000005">
    <property type="protein sequence ID" value="KAF3857142.1"/>
    <property type="molecule type" value="Genomic_DNA"/>
</dbReference>
<evidence type="ECO:0000313" key="2">
    <source>
        <dbReference type="Proteomes" id="UP000518266"/>
    </source>
</evidence>
<dbReference type="Pfam" id="PF24771">
    <property type="entry name" value="Ig_CFAP74_1st"/>
    <property type="match status" value="1"/>
</dbReference>
<dbReference type="Gene3D" id="2.60.40.10">
    <property type="entry name" value="Immunoglobulins"/>
    <property type="match status" value="1"/>
</dbReference>
<evidence type="ECO:0000313" key="1">
    <source>
        <dbReference type="EMBL" id="KAF3857142.1"/>
    </source>
</evidence>
<sequence>MTSCRMEVVLSGPQKLPEPLRRGTPVPLSQLVEESRSKANTPNHLLESKIYAKLKSNSLIQAEPAELHFSGFELGKDYVKILKLINISSEVMNIHVIPTQTKHFQTTYTKKYRLIPGLAYTLKVRLCPDEWRYFYDCIRVHCKGEENLLIPVHAYPVIDDLRIPPHIDLSAVPLGNRCVRTPYSLCVRIFIGLFPDLPSAPGLACLFLFFHTAAHASIHPLVSDHNKNILISFVPHMSLV</sequence>
<dbReference type="OrthoDB" id="5538672at2759"/>
<reference evidence="1 2" key="1">
    <citation type="submission" date="2020-03" db="EMBL/GenBank/DDBJ databases">
        <title>Dissostichus mawsoni Genome sequencing and assembly.</title>
        <authorList>
            <person name="Park H."/>
        </authorList>
    </citation>
    <scope>NUCLEOTIDE SEQUENCE [LARGE SCALE GENOMIC DNA]</scope>
    <source>
        <strain evidence="1">DM0001</strain>
        <tissue evidence="1">Muscle</tissue>
    </source>
</reference>
<organism evidence="1 2">
    <name type="scientific">Dissostichus mawsoni</name>
    <name type="common">Antarctic cod</name>
    <dbReference type="NCBI Taxonomy" id="36200"/>
    <lineage>
        <taxon>Eukaryota</taxon>
        <taxon>Metazoa</taxon>
        <taxon>Chordata</taxon>
        <taxon>Craniata</taxon>
        <taxon>Vertebrata</taxon>
        <taxon>Euteleostomi</taxon>
        <taxon>Actinopterygii</taxon>
        <taxon>Neopterygii</taxon>
        <taxon>Teleostei</taxon>
        <taxon>Neoteleostei</taxon>
        <taxon>Acanthomorphata</taxon>
        <taxon>Eupercaria</taxon>
        <taxon>Perciformes</taxon>
        <taxon>Notothenioidei</taxon>
        <taxon>Nototheniidae</taxon>
        <taxon>Dissostichus</taxon>
    </lineage>
</organism>
<accession>A0A7J5Z5Q2</accession>
<keyword evidence="2" id="KW-1185">Reference proteome</keyword>
<dbReference type="InterPro" id="IPR029676">
    <property type="entry name" value="CFAP221"/>
</dbReference>
<dbReference type="AlphaFoldDB" id="A0A7J5Z5Q2"/>
<dbReference type="InterPro" id="IPR013783">
    <property type="entry name" value="Ig-like_fold"/>
</dbReference>
<gene>
    <name evidence="1" type="ORF">F7725_009001</name>
</gene>
<name>A0A7J5Z5Q2_DISMA</name>
<protein>
    <submittedName>
        <fullName evidence="1">Uncharacterized protein</fullName>
    </submittedName>
</protein>
<dbReference type="PANTHER" id="PTHR46500:SF1">
    <property type="entry name" value="CILIA- AND FLAGELLA-ASSOCIATED PROTEIN 221"/>
    <property type="match status" value="1"/>
</dbReference>
<dbReference type="Proteomes" id="UP000518266">
    <property type="component" value="Unassembled WGS sequence"/>
</dbReference>
<dbReference type="GO" id="GO:0097729">
    <property type="term" value="C:9+2 motile cilium"/>
    <property type="evidence" value="ECO:0007669"/>
    <property type="project" value="TreeGrafter"/>
</dbReference>
<dbReference type="GO" id="GO:0003341">
    <property type="term" value="P:cilium movement"/>
    <property type="evidence" value="ECO:0007669"/>
    <property type="project" value="InterPro"/>
</dbReference>
<dbReference type="PANTHER" id="PTHR46500">
    <property type="entry name" value="CILIA- AND FLAGELLA-ASSOCIATED PROTEIN 221"/>
    <property type="match status" value="1"/>
</dbReference>
<proteinExistence type="predicted"/>
<dbReference type="GO" id="GO:0044458">
    <property type="term" value="P:motile cilium assembly"/>
    <property type="evidence" value="ECO:0007669"/>
    <property type="project" value="TreeGrafter"/>
</dbReference>